<dbReference type="Pfam" id="PF06305">
    <property type="entry name" value="LapA_dom"/>
    <property type="match status" value="1"/>
</dbReference>
<keyword evidence="3 5" id="KW-1133">Transmembrane helix</keyword>
<evidence type="ECO:0000313" key="8">
    <source>
        <dbReference type="Proteomes" id="UP000033980"/>
    </source>
</evidence>
<evidence type="ECO:0000256" key="1">
    <source>
        <dbReference type="ARBA" id="ARBA00022475"/>
    </source>
</evidence>
<evidence type="ECO:0000256" key="4">
    <source>
        <dbReference type="ARBA" id="ARBA00023136"/>
    </source>
</evidence>
<gene>
    <name evidence="7" type="ORF">UV68_C0001G0062</name>
</gene>
<reference evidence="7 8" key="1">
    <citation type="journal article" date="2015" name="Nature">
        <title>rRNA introns, odd ribosomes, and small enigmatic genomes across a large radiation of phyla.</title>
        <authorList>
            <person name="Brown C.T."/>
            <person name="Hug L.A."/>
            <person name="Thomas B.C."/>
            <person name="Sharon I."/>
            <person name="Castelle C.J."/>
            <person name="Singh A."/>
            <person name="Wilkins M.J."/>
            <person name="Williams K.H."/>
            <person name="Banfield J.F."/>
        </authorList>
    </citation>
    <scope>NUCLEOTIDE SEQUENCE [LARGE SCALE GENOMIC DNA]</scope>
</reference>
<evidence type="ECO:0000256" key="2">
    <source>
        <dbReference type="ARBA" id="ARBA00022692"/>
    </source>
</evidence>
<evidence type="ECO:0000259" key="6">
    <source>
        <dbReference type="Pfam" id="PF06305"/>
    </source>
</evidence>
<dbReference type="AlphaFoldDB" id="A0A0G1FIJ2"/>
<evidence type="ECO:0000256" key="5">
    <source>
        <dbReference type="SAM" id="Phobius"/>
    </source>
</evidence>
<organism evidence="7 8">
    <name type="scientific">Candidatus Collierbacteria bacterium GW2011_GWC2_43_12</name>
    <dbReference type="NCBI Taxonomy" id="1618390"/>
    <lineage>
        <taxon>Bacteria</taxon>
        <taxon>Candidatus Collieribacteriota</taxon>
    </lineage>
</organism>
<evidence type="ECO:0000256" key="3">
    <source>
        <dbReference type="ARBA" id="ARBA00022989"/>
    </source>
</evidence>
<accession>A0A0G1FIJ2</accession>
<keyword evidence="2 5" id="KW-0812">Transmembrane</keyword>
<evidence type="ECO:0000313" key="7">
    <source>
        <dbReference type="EMBL" id="KKS94921.1"/>
    </source>
</evidence>
<dbReference type="InterPro" id="IPR010445">
    <property type="entry name" value="LapA_dom"/>
</dbReference>
<dbReference type="EMBL" id="LCFK01000001">
    <property type="protein sequence ID" value="KKS94921.1"/>
    <property type="molecule type" value="Genomic_DNA"/>
</dbReference>
<proteinExistence type="predicted"/>
<name>A0A0G1FIJ2_9BACT</name>
<dbReference type="Proteomes" id="UP000033980">
    <property type="component" value="Unassembled WGS sequence"/>
</dbReference>
<sequence length="114" mass="12749">MLALILMLVLGSGLVYISKFNFTPVAVNLGFIAFSEVPLFYVIVVSLVIGLLLSYLIHLVGEVSNSFRFRGKDKEIKKNKDEVLELAKRVHQLELENEKIKNGTTLEVVDTNAL</sequence>
<feature type="domain" description="Lipopolysaccharide assembly protein A" evidence="6">
    <location>
        <begin position="21"/>
        <end position="83"/>
    </location>
</feature>
<feature type="transmembrane region" description="Helical" evidence="5">
    <location>
        <begin position="39"/>
        <end position="60"/>
    </location>
</feature>
<keyword evidence="4 5" id="KW-0472">Membrane</keyword>
<keyword evidence="1" id="KW-1003">Cell membrane</keyword>
<comment type="caution">
    <text evidence="7">The sequence shown here is derived from an EMBL/GenBank/DDBJ whole genome shotgun (WGS) entry which is preliminary data.</text>
</comment>
<protein>
    <recommendedName>
        <fullName evidence="6">Lipopolysaccharide assembly protein A domain-containing protein</fullName>
    </recommendedName>
</protein>
<dbReference type="GO" id="GO:0005886">
    <property type="term" value="C:plasma membrane"/>
    <property type="evidence" value="ECO:0007669"/>
    <property type="project" value="InterPro"/>
</dbReference>